<reference evidence="4" key="2">
    <citation type="journal article" date="2018" name="Nat. Commun.">
        <title>Extreme sensitivity to ultraviolet light in the fungal pathogen causing white-nose syndrome of bats.</title>
        <authorList>
            <person name="Palmer J.M."/>
            <person name="Drees K.P."/>
            <person name="Foster J.T."/>
            <person name="Lindner D.L."/>
        </authorList>
    </citation>
    <scope>NUCLEOTIDE SEQUENCE [LARGE SCALE GENOMIC DNA]</scope>
    <source>
        <strain evidence="4">UAMH 10579</strain>
    </source>
</reference>
<evidence type="ECO:0000256" key="1">
    <source>
        <dbReference type="ARBA" id="ARBA00010790"/>
    </source>
</evidence>
<evidence type="ECO:0000259" key="2">
    <source>
        <dbReference type="Pfam" id="PF00732"/>
    </source>
</evidence>
<comment type="similarity">
    <text evidence="1">Belongs to the GMC oxidoreductase family.</text>
</comment>
<feature type="domain" description="Glucose-methanol-choline oxidoreductase N-terminal" evidence="2">
    <location>
        <begin position="17"/>
        <end position="172"/>
    </location>
</feature>
<dbReference type="SUPFAM" id="SSF51905">
    <property type="entry name" value="FAD/NAD(P)-binding domain"/>
    <property type="match status" value="1"/>
</dbReference>
<dbReference type="Gene3D" id="3.30.560.10">
    <property type="entry name" value="Glucose Oxidase, domain 3"/>
    <property type="match status" value="1"/>
</dbReference>
<evidence type="ECO:0000313" key="3">
    <source>
        <dbReference type="EMBL" id="OBT95419.1"/>
    </source>
</evidence>
<organism evidence="3 4">
    <name type="scientific">Pseudogymnoascus verrucosus</name>
    <dbReference type="NCBI Taxonomy" id="342668"/>
    <lineage>
        <taxon>Eukaryota</taxon>
        <taxon>Fungi</taxon>
        <taxon>Dikarya</taxon>
        <taxon>Ascomycota</taxon>
        <taxon>Pezizomycotina</taxon>
        <taxon>Leotiomycetes</taxon>
        <taxon>Thelebolales</taxon>
        <taxon>Thelebolaceae</taxon>
        <taxon>Pseudogymnoascus</taxon>
    </lineage>
</organism>
<dbReference type="RefSeq" id="XP_018129152.1">
    <property type="nucleotide sequence ID" value="XM_018274616.1"/>
</dbReference>
<sequence>MAPIDTDSAAGLEDVAFDFVVIGGGTSGLVVANRLIEDPHVQVLVLEAGTNRLNDPRLMAPGLGIATYEDPDFDWNFRSSPQEQLNGRQLLASQGRTLGGSSAINLGMVIYPSKVGMDAWEKLGTPGWGWDGVSPYIRKFHKAAAPPDEVRQFFQGMKYDLRDQGSDGPVQVSFGDQYMPLKIRSRALEQAHLSVLVPWTRLLTRGAMPAPLTLGTQYKSANLRVVNGALMEKPIFERRDGLFVATAVQVRKDGNTYNIPVKKEVILAAGATHTPHIRELSGIGNADLLRSHGIEPVVNNPGVGENLQDHGTVSFE</sequence>
<dbReference type="InterPro" id="IPR012132">
    <property type="entry name" value="GMC_OxRdtase"/>
</dbReference>
<reference evidence="3 4" key="1">
    <citation type="submission" date="2016-03" db="EMBL/GenBank/DDBJ databases">
        <title>Comparative genomics of Pseudogymnoascus destructans, the fungus causing white-nose syndrome of bats.</title>
        <authorList>
            <person name="Palmer J.M."/>
            <person name="Drees K.P."/>
            <person name="Foster J.T."/>
            <person name="Lindner D.L."/>
        </authorList>
    </citation>
    <scope>NUCLEOTIDE SEQUENCE [LARGE SCALE GENOMIC DNA]</scope>
    <source>
        <strain evidence="3 4">UAMH 10579</strain>
    </source>
</reference>
<dbReference type="PANTHER" id="PTHR11552">
    <property type="entry name" value="GLUCOSE-METHANOL-CHOLINE GMC OXIDOREDUCTASE"/>
    <property type="match status" value="1"/>
</dbReference>
<dbReference type="GO" id="GO:0016614">
    <property type="term" value="F:oxidoreductase activity, acting on CH-OH group of donors"/>
    <property type="evidence" value="ECO:0007669"/>
    <property type="project" value="InterPro"/>
</dbReference>
<dbReference type="InterPro" id="IPR036188">
    <property type="entry name" value="FAD/NAD-bd_sf"/>
</dbReference>
<dbReference type="EMBL" id="KV460235">
    <property type="protein sequence ID" value="OBT95419.1"/>
    <property type="molecule type" value="Genomic_DNA"/>
</dbReference>
<dbReference type="Gene3D" id="3.50.50.60">
    <property type="entry name" value="FAD/NAD(P)-binding domain"/>
    <property type="match status" value="1"/>
</dbReference>
<dbReference type="STRING" id="342668.A0A1B8GHW7"/>
<protein>
    <recommendedName>
        <fullName evidence="2">Glucose-methanol-choline oxidoreductase N-terminal domain-containing protein</fullName>
    </recommendedName>
</protein>
<name>A0A1B8GHW7_9PEZI</name>
<dbReference type="Proteomes" id="UP000091956">
    <property type="component" value="Unassembled WGS sequence"/>
</dbReference>
<dbReference type="InterPro" id="IPR000172">
    <property type="entry name" value="GMC_OxRdtase_N"/>
</dbReference>
<feature type="domain" description="Glucose-methanol-choline oxidoreductase N-terminal" evidence="2">
    <location>
        <begin position="218"/>
        <end position="310"/>
    </location>
</feature>
<dbReference type="GeneID" id="28838536"/>
<proteinExistence type="inferred from homology"/>
<dbReference type="Pfam" id="PF00732">
    <property type="entry name" value="GMC_oxred_N"/>
    <property type="match status" value="2"/>
</dbReference>
<dbReference type="PANTHER" id="PTHR11552:SF210">
    <property type="entry name" value="GLUCOSE-METHANOL-CHOLINE OXIDOREDUCTASE N-TERMINAL DOMAIN-CONTAINING PROTEIN-RELATED"/>
    <property type="match status" value="1"/>
</dbReference>
<accession>A0A1B8GHW7</accession>
<keyword evidence="4" id="KW-1185">Reference proteome</keyword>
<gene>
    <name evidence="3" type="ORF">VE01_05150</name>
</gene>
<dbReference type="AlphaFoldDB" id="A0A1B8GHW7"/>
<dbReference type="GO" id="GO:0050660">
    <property type="term" value="F:flavin adenine dinucleotide binding"/>
    <property type="evidence" value="ECO:0007669"/>
    <property type="project" value="InterPro"/>
</dbReference>
<evidence type="ECO:0000313" key="4">
    <source>
        <dbReference type="Proteomes" id="UP000091956"/>
    </source>
</evidence>